<protein>
    <submittedName>
        <fullName evidence="2">Uncharacterized protein</fullName>
    </submittedName>
</protein>
<sequence length="418" mass="44032">MQISDQSARMINHPLSSSVTPMASLPPSPQTRYSAWPVTPTHRQHSILTLMDSAVPALASFHPPQSPRCPVSYSSGQASLSGAPGGQLYSFMGRCTEGVVPQIHQHYSHDALEHSGGSAISSIAPHPLDSHRFAGRDLTPPPKLSSVAATTSAMMSDELCLPNGSIAAGGPADSLSTPISTYRSFGQRPHSFAALPPVAATDFSSPSSPIGSQPRRHSSGLQSHFDSASDNPLREASNSTTADLRRNHCASPETAGDPLIASVTSFGEHAHHTNQHRAAAALHSSSTASIPTTFYRGTAASRQKSAGDLHVAFSSAYPSVMEEDLPLPTIHERKRMLHFGGILDDSPNMHFNDGVSPSMGMFNGSSASPFSRSASVAGFSSEAHGNKQQSLMGVVQRALDTPSHWGSLKAPPALESLE</sequence>
<feature type="region of interest" description="Disordered" evidence="1">
    <location>
        <begin position="198"/>
        <end position="256"/>
    </location>
</feature>
<organism evidence="2 3">
    <name type="scientific">Bodo saltans</name>
    <name type="common">Flagellated protozoan</name>
    <dbReference type="NCBI Taxonomy" id="75058"/>
    <lineage>
        <taxon>Eukaryota</taxon>
        <taxon>Discoba</taxon>
        <taxon>Euglenozoa</taxon>
        <taxon>Kinetoplastea</taxon>
        <taxon>Metakinetoplastina</taxon>
        <taxon>Eubodonida</taxon>
        <taxon>Bodonidae</taxon>
        <taxon>Bodo</taxon>
    </lineage>
</organism>
<feature type="compositionally biased region" description="Polar residues" evidence="1">
    <location>
        <begin position="202"/>
        <end position="211"/>
    </location>
</feature>
<dbReference type="Proteomes" id="UP000051952">
    <property type="component" value="Unassembled WGS sequence"/>
</dbReference>
<feature type="compositionally biased region" description="Polar residues" evidence="1">
    <location>
        <begin position="219"/>
        <end position="242"/>
    </location>
</feature>
<dbReference type="AlphaFoldDB" id="A0A0S4IHY4"/>
<feature type="region of interest" description="Disordered" evidence="1">
    <location>
        <begin position="1"/>
        <end position="31"/>
    </location>
</feature>
<dbReference type="EMBL" id="CYKH01000081">
    <property type="protein sequence ID" value="CUE70169.1"/>
    <property type="molecule type" value="Genomic_DNA"/>
</dbReference>
<evidence type="ECO:0000256" key="1">
    <source>
        <dbReference type="SAM" id="MobiDB-lite"/>
    </source>
</evidence>
<evidence type="ECO:0000313" key="2">
    <source>
        <dbReference type="EMBL" id="CUE70169.1"/>
    </source>
</evidence>
<dbReference type="VEuPathDB" id="TriTrypDB:BSAL_03340"/>
<evidence type="ECO:0000313" key="3">
    <source>
        <dbReference type="Proteomes" id="UP000051952"/>
    </source>
</evidence>
<keyword evidence="3" id="KW-1185">Reference proteome</keyword>
<accession>A0A0S4IHY4</accession>
<feature type="compositionally biased region" description="Polar residues" evidence="1">
    <location>
        <begin position="1"/>
        <end position="21"/>
    </location>
</feature>
<name>A0A0S4IHY4_BODSA</name>
<gene>
    <name evidence="2" type="ORF">BSAL_03340</name>
</gene>
<reference evidence="3" key="1">
    <citation type="submission" date="2015-09" db="EMBL/GenBank/DDBJ databases">
        <authorList>
            <consortium name="Pathogen Informatics"/>
        </authorList>
    </citation>
    <scope>NUCLEOTIDE SEQUENCE [LARGE SCALE GENOMIC DNA]</scope>
    <source>
        <strain evidence="3">Lake Konstanz</strain>
    </source>
</reference>
<proteinExistence type="predicted"/>